<reference evidence="7" key="1">
    <citation type="submission" date="2024-02" db="UniProtKB">
        <authorList>
            <consortium name="WormBaseParasite"/>
        </authorList>
    </citation>
    <scope>IDENTIFICATION</scope>
</reference>
<dbReference type="PANTHER" id="PTHR21700">
    <property type="entry name" value="TRANSTHYRETIN-LIKE FAMILY PROTEIN-RELATED"/>
    <property type="match status" value="1"/>
</dbReference>
<sequence>MLKTRYFVSDDAIAFSPSSQPPPYEKPFDPAPKRKLAFVVCLIVVVAVFLTIIVFLTYQLLSTKSSMKEEIGSTTLETTKIISTFPAVDTTKPGATASTTTTLDWMHWDHTIQSVSAEGQLLCGGKPSAGTTVKLFEHDTLTPDDQLDQSSTNQTGHFRLKGISQEGGGERMQAKIYIYHRCMMEITLCLYKSKIYIPDQFVTVQGEPPKLYQTGTVDLATMERSWTCIH</sequence>
<keyword evidence="4" id="KW-0732">Signal</keyword>
<dbReference type="GO" id="GO:0009986">
    <property type="term" value="C:cell surface"/>
    <property type="evidence" value="ECO:0007669"/>
    <property type="project" value="InterPro"/>
</dbReference>
<keyword evidence="3" id="KW-0964">Secreted</keyword>
<feature type="transmembrane region" description="Helical" evidence="5">
    <location>
        <begin position="36"/>
        <end position="58"/>
    </location>
</feature>
<keyword evidence="6" id="KW-1185">Reference proteome</keyword>
<keyword evidence="5" id="KW-0812">Transmembrane</keyword>
<evidence type="ECO:0000256" key="3">
    <source>
        <dbReference type="ARBA" id="ARBA00022525"/>
    </source>
</evidence>
<dbReference type="InterPro" id="IPR038479">
    <property type="entry name" value="Transthyretin-like_sf"/>
</dbReference>
<dbReference type="WBParaSite" id="MBELARI_LOCUS9435">
    <property type="protein sequence ID" value="MBELARI_LOCUS9435"/>
    <property type="gene ID" value="MBELARI_LOCUS9435"/>
</dbReference>
<dbReference type="GO" id="GO:0005576">
    <property type="term" value="C:extracellular region"/>
    <property type="evidence" value="ECO:0007669"/>
    <property type="project" value="UniProtKB-SubCell"/>
</dbReference>
<name>A0AAF3FQF7_9BILA</name>
<dbReference type="InterPro" id="IPR001534">
    <property type="entry name" value="Transthyretin-like"/>
</dbReference>
<evidence type="ECO:0000256" key="2">
    <source>
        <dbReference type="ARBA" id="ARBA00010112"/>
    </source>
</evidence>
<comment type="similarity">
    <text evidence="2">Belongs to the nematode transthyretin-like family.</text>
</comment>
<evidence type="ECO:0000256" key="1">
    <source>
        <dbReference type="ARBA" id="ARBA00004613"/>
    </source>
</evidence>
<accession>A0AAF3FQF7</accession>
<evidence type="ECO:0000313" key="6">
    <source>
        <dbReference type="Proteomes" id="UP000887575"/>
    </source>
</evidence>
<proteinExistence type="inferred from homology"/>
<comment type="subcellular location">
    <subcellularLocation>
        <location evidence="1">Secreted</location>
    </subcellularLocation>
</comment>
<evidence type="ECO:0000313" key="7">
    <source>
        <dbReference type="WBParaSite" id="MBELARI_LOCUS9435"/>
    </source>
</evidence>
<keyword evidence="5" id="KW-1133">Transmembrane helix</keyword>
<protein>
    <submittedName>
        <fullName evidence="7">Uncharacterized protein</fullName>
    </submittedName>
</protein>
<evidence type="ECO:0000256" key="4">
    <source>
        <dbReference type="ARBA" id="ARBA00022729"/>
    </source>
</evidence>
<dbReference type="Gene3D" id="2.60.40.3330">
    <property type="match status" value="1"/>
</dbReference>
<evidence type="ECO:0000256" key="5">
    <source>
        <dbReference type="SAM" id="Phobius"/>
    </source>
</evidence>
<keyword evidence="5" id="KW-0472">Membrane</keyword>
<dbReference type="AlphaFoldDB" id="A0AAF3FQF7"/>
<organism evidence="6 7">
    <name type="scientific">Mesorhabditis belari</name>
    <dbReference type="NCBI Taxonomy" id="2138241"/>
    <lineage>
        <taxon>Eukaryota</taxon>
        <taxon>Metazoa</taxon>
        <taxon>Ecdysozoa</taxon>
        <taxon>Nematoda</taxon>
        <taxon>Chromadorea</taxon>
        <taxon>Rhabditida</taxon>
        <taxon>Rhabditina</taxon>
        <taxon>Rhabditomorpha</taxon>
        <taxon>Rhabditoidea</taxon>
        <taxon>Rhabditidae</taxon>
        <taxon>Mesorhabditinae</taxon>
        <taxon>Mesorhabditis</taxon>
    </lineage>
</organism>
<dbReference type="Proteomes" id="UP000887575">
    <property type="component" value="Unassembled WGS sequence"/>
</dbReference>
<dbReference type="Pfam" id="PF01060">
    <property type="entry name" value="TTR-52"/>
    <property type="match status" value="1"/>
</dbReference>